<proteinExistence type="predicted"/>
<evidence type="ECO:0000313" key="1">
    <source>
        <dbReference type="EMBL" id="GME94572.1"/>
    </source>
</evidence>
<sequence length="415" mass="42217">MSEITITIKASGDQKFTVSIDPSITVSALKDKIATLSEIPADSQRLIYSGKVLKDNDTIETYKIKDGHSIHLVKGASKSKSDPSTSSSTGNSSTTASSATTAAGSGSNTDSVPSNIAAGQGAFNPLAGLTGARYAGYNVPMPSASMFGPDGGMGPLPDASQLESMMDSPMFQESMRAMLSDPNMLDFVINQSPQLRAMGPQARQMLQSDTFRNMLSNPQMMRQMMEMQRMMGGAGAGGPFGGASGADASSFPAPGAASTDSTTADSTTTSDSTAAAAGAASTDSASAAAANPFAALFGGAGAGGAANPMMNPFANPFFQQAAGANATGDNASQQANPFMNPELLNMFLGGAGAGTGAAASAAAPVDNRPPEEVFENQLRQLNDMGFFDFDRNVTALRRSGGSVEGAIEALLNGTV</sequence>
<gene>
    <name evidence="1" type="ORF">Cboi01_000357000</name>
</gene>
<accession>A0ACB5TU02</accession>
<evidence type="ECO:0000313" key="2">
    <source>
        <dbReference type="Proteomes" id="UP001165101"/>
    </source>
</evidence>
<dbReference type="EMBL" id="BSXV01001995">
    <property type="protein sequence ID" value="GME94572.1"/>
    <property type="molecule type" value="Genomic_DNA"/>
</dbReference>
<comment type="caution">
    <text evidence="1">The sequence shown here is derived from an EMBL/GenBank/DDBJ whole genome shotgun (WGS) entry which is preliminary data.</text>
</comment>
<keyword evidence="2" id="KW-1185">Reference proteome</keyword>
<dbReference type="Proteomes" id="UP001165101">
    <property type="component" value="Unassembled WGS sequence"/>
</dbReference>
<name>A0ACB5TU02_CANBO</name>
<protein>
    <submittedName>
        <fullName evidence="1">Unnamed protein product</fullName>
    </submittedName>
</protein>
<organism evidence="1 2">
    <name type="scientific">Candida boidinii</name>
    <name type="common">Yeast</name>
    <dbReference type="NCBI Taxonomy" id="5477"/>
    <lineage>
        <taxon>Eukaryota</taxon>
        <taxon>Fungi</taxon>
        <taxon>Dikarya</taxon>
        <taxon>Ascomycota</taxon>
        <taxon>Saccharomycotina</taxon>
        <taxon>Pichiomycetes</taxon>
        <taxon>Pichiales</taxon>
        <taxon>Pichiaceae</taxon>
        <taxon>Ogataea</taxon>
        <taxon>Ogataea/Candida clade</taxon>
    </lineage>
</organism>
<reference evidence="1" key="1">
    <citation type="submission" date="2023-04" db="EMBL/GenBank/DDBJ databases">
        <title>Candida boidinii NBRC 1967.</title>
        <authorList>
            <person name="Ichikawa N."/>
            <person name="Sato H."/>
            <person name="Tonouchi N."/>
        </authorList>
    </citation>
    <scope>NUCLEOTIDE SEQUENCE</scope>
    <source>
        <strain evidence="1">NBRC 1967</strain>
    </source>
</reference>